<dbReference type="SUPFAM" id="SSF54427">
    <property type="entry name" value="NTF2-like"/>
    <property type="match status" value="2"/>
</dbReference>
<organism evidence="2 3">
    <name type="scientific">Frankia canadensis</name>
    <dbReference type="NCBI Taxonomy" id="1836972"/>
    <lineage>
        <taxon>Bacteria</taxon>
        <taxon>Bacillati</taxon>
        <taxon>Actinomycetota</taxon>
        <taxon>Actinomycetes</taxon>
        <taxon>Frankiales</taxon>
        <taxon>Frankiaceae</taxon>
        <taxon>Frankia</taxon>
    </lineage>
</organism>
<dbReference type="InterPro" id="IPR037401">
    <property type="entry name" value="SnoaL-like"/>
</dbReference>
<name>A0A2I2KKH1_9ACTN</name>
<reference evidence="2 3" key="1">
    <citation type="submission" date="2017-06" db="EMBL/GenBank/DDBJ databases">
        <authorList>
            <person name="Kim H.J."/>
            <person name="Triplett B.A."/>
        </authorList>
    </citation>
    <scope>NUCLEOTIDE SEQUENCE [LARGE SCALE GENOMIC DNA]</scope>
    <source>
        <strain evidence="2">FRACA_ARgP5</strain>
    </source>
</reference>
<dbReference type="OrthoDB" id="3681559at2"/>
<dbReference type="AlphaFoldDB" id="A0A2I2KKH1"/>
<feature type="domain" description="SnoaL-like" evidence="1">
    <location>
        <begin position="178"/>
        <end position="266"/>
    </location>
</feature>
<protein>
    <recommendedName>
        <fullName evidence="1">SnoaL-like domain-containing protein</fullName>
    </recommendedName>
</protein>
<sequence length="277" mass="30068">MVPRPAPADIVRLVTAGVSRLVSGDLAPDERERQLDALAGLYGERTDVRHPFAPSGDQPLRTRAELRQHFAGSAERAAGVWSFAPTDMVVHQTADPEVVVAEFAYVGTADRGEFAVPCVFVVRVRDGQIVESRDYGDHVGFARAFGRLEPLARALLDDAGPAPVRPTKAQLSRGLALRMHAAFNALDLPAVDEIFAADFYSHPLQSRGPGMVKERWLAMRAAAPELRTKVVGLIAEDDRAVIRSLLTDKTGELIEIIRVADGRIAELWGARTGPVVP</sequence>
<proteinExistence type="predicted"/>
<evidence type="ECO:0000313" key="2">
    <source>
        <dbReference type="EMBL" id="SNQ46155.1"/>
    </source>
</evidence>
<keyword evidence="3" id="KW-1185">Reference proteome</keyword>
<feature type="domain" description="SnoaL-like" evidence="1">
    <location>
        <begin position="32"/>
        <end position="131"/>
    </location>
</feature>
<gene>
    <name evidence="2" type="ORF">FRACA_1290008</name>
</gene>
<dbReference type="EMBL" id="FZMO01000034">
    <property type="protein sequence ID" value="SNQ46155.1"/>
    <property type="molecule type" value="Genomic_DNA"/>
</dbReference>
<dbReference type="Gene3D" id="3.10.450.50">
    <property type="match status" value="2"/>
</dbReference>
<dbReference type="Proteomes" id="UP000234331">
    <property type="component" value="Unassembled WGS sequence"/>
</dbReference>
<dbReference type="InterPro" id="IPR032710">
    <property type="entry name" value="NTF2-like_dom_sf"/>
</dbReference>
<evidence type="ECO:0000313" key="3">
    <source>
        <dbReference type="Proteomes" id="UP000234331"/>
    </source>
</evidence>
<dbReference type="Pfam" id="PF12680">
    <property type="entry name" value="SnoaL_2"/>
    <property type="match status" value="2"/>
</dbReference>
<dbReference type="RefSeq" id="WP_101830240.1">
    <property type="nucleotide sequence ID" value="NZ_FZMO01000034.1"/>
</dbReference>
<accession>A0A2I2KKH1</accession>
<evidence type="ECO:0000259" key="1">
    <source>
        <dbReference type="Pfam" id="PF12680"/>
    </source>
</evidence>